<gene>
    <name evidence="1" type="ORF">BaRGS_00004193</name>
</gene>
<dbReference type="Proteomes" id="UP001519460">
    <property type="component" value="Unassembled WGS sequence"/>
</dbReference>
<dbReference type="EMBL" id="JACVVK020000014">
    <property type="protein sequence ID" value="KAK7504707.1"/>
    <property type="molecule type" value="Genomic_DNA"/>
</dbReference>
<comment type="caution">
    <text evidence="1">The sequence shown here is derived from an EMBL/GenBank/DDBJ whole genome shotgun (WGS) entry which is preliminary data.</text>
</comment>
<evidence type="ECO:0000313" key="2">
    <source>
        <dbReference type="Proteomes" id="UP001519460"/>
    </source>
</evidence>
<dbReference type="AlphaFoldDB" id="A0ABD0LYY0"/>
<feature type="non-terminal residue" evidence="1">
    <location>
        <position position="1"/>
    </location>
</feature>
<accession>A0ABD0LYY0</accession>
<sequence>GLGKLGLSNIKTQKVIADDWDAADVKSIASHNAFWRQRHGRGRNSRFRFRCQRRGGRGRGCCEGGRILGTNPHTGQPVCSCQYSPGLLTYSRVAAGLSDSVYPTSPYGTPGYVPFGTDPSAFYPPLTSAYDLKEAGDTWRGISQPAACYPYDPTGMSTYPYTNAAPGATAWSPLPDIPSSLLRSLTFPGSLSAAQPWADHMAAPSVEHLPLDSVMARRDNLVTM</sequence>
<keyword evidence="2" id="KW-1185">Reference proteome</keyword>
<feature type="non-terminal residue" evidence="1">
    <location>
        <position position="224"/>
    </location>
</feature>
<evidence type="ECO:0000313" key="1">
    <source>
        <dbReference type="EMBL" id="KAK7504707.1"/>
    </source>
</evidence>
<proteinExistence type="predicted"/>
<protein>
    <submittedName>
        <fullName evidence="1">Uncharacterized protein</fullName>
    </submittedName>
</protein>
<name>A0ABD0LYY0_9CAEN</name>
<organism evidence="1 2">
    <name type="scientific">Batillaria attramentaria</name>
    <dbReference type="NCBI Taxonomy" id="370345"/>
    <lineage>
        <taxon>Eukaryota</taxon>
        <taxon>Metazoa</taxon>
        <taxon>Spiralia</taxon>
        <taxon>Lophotrochozoa</taxon>
        <taxon>Mollusca</taxon>
        <taxon>Gastropoda</taxon>
        <taxon>Caenogastropoda</taxon>
        <taxon>Sorbeoconcha</taxon>
        <taxon>Cerithioidea</taxon>
        <taxon>Batillariidae</taxon>
        <taxon>Batillaria</taxon>
    </lineage>
</organism>
<reference evidence="1 2" key="1">
    <citation type="journal article" date="2023" name="Sci. Data">
        <title>Genome assembly of the Korean intertidal mud-creeper Batillaria attramentaria.</title>
        <authorList>
            <person name="Patra A.K."/>
            <person name="Ho P.T."/>
            <person name="Jun S."/>
            <person name="Lee S.J."/>
            <person name="Kim Y."/>
            <person name="Won Y.J."/>
        </authorList>
    </citation>
    <scope>NUCLEOTIDE SEQUENCE [LARGE SCALE GENOMIC DNA]</scope>
    <source>
        <strain evidence="1">Wonlab-2016</strain>
    </source>
</reference>